<dbReference type="Pfam" id="PF06912">
    <property type="entry name" value="DUF1275"/>
    <property type="match status" value="1"/>
</dbReference>
<dbReference type="Proteomes" id="UP000619355">
    <property type="component" value="Unassembled WGS sequence"/>
</dbReference>
<accession>A0A919KE61</accession>
<evidence type="ECO:0000256" key="1">
    <source>
        <dbReference type="SAM" id="Phobius"/>
    </source>
</evidence>
<keyword evidence="1" id="KW-0472">Membrane</keyword>
<organism evidence="2 3">
    <name type="scientific">Streptomyces capoamus</name>
    <dbReference type="NCBI Taxonomy" id="68183"/>
    <lineage>
        <taxon>Bacteria</taxon>
        <taxon>Bacillati</taxon>
        <taxon>Actinomycetota</taxon>
        <taxon>Actinomycetes</taxon>
        <taxon>Kitasatosporales</taxon>
        <taxon>Streptomycetaceae</taxon>
        <taxon>Streptomyces</taxon>
    </lineage>
</organism>
<sequence length="243" mass="25057">MDGVNSEPARRHVRIAVVLFALTVTAGAVDAITFLGLGHAFAALTTGNVLFLGFGVVRAGTPVARPAEALAAFTVGTLAAHLVVTRLDRRGRGWFVRAVTVEAGTVLAAGLLVVGTSGRHAPAEPSLSLAVVLLAAAMGWRSRVMMQARIPDMPTTVLQMTLVKLLSDLPPGRSAAPREPPLARARRAGTVCGVFAGGIVGALLLRLGPGPALLCVAGLSGCVTALYARARRLRPPPETASVR</sequence>
<comment type="caution">
    <text evidence="2">The sequence shown here is derived from an EMBL/GenBank/DDBJ whole genome shotgun (WGS) entry which is preliminary data.</text>
</comment>
<feature type="transmembrane region" description="Helical" evidence="1">
    <location>
        <begin position="211"/>
        <end position="228"/>
    </location>
</feature>
<dbReference type="PANTHER" id="PTHR37314:SF4">
    <property type="entry name" value="UPF0700 TRANSMEMBRANE PROTEIN YOAK"/>
    <property type="match status" value="1"/>
</dbReference>
<feature type="transmembrane region" description="Helical" evidence="1">
    <location>
        <begin position="12"/>
        <end position="33"/>
    </location>
</feature>
<keyword evidence="1" id="KW-1133">Transmembrane helix</keyword>
<keyword evidence="3" id="KW-1185">Reference proteome</keyword>
<feature type="transmembrane region" description="Helical" evidence="1">
    <location>
        <begin position="94"/>
        <end position="114"/>
    </location>
</feature>
<dbReference type="AlphaFoldDB" id="A0A919KE61"/>
<dbReference type="EMBL" id="BNBF01000017">
    <property type="protein sequence ID" value="GHG62588.1"/>
    <property type="molecule type" value="Genomic_DNA"/>
</dbReference>
<dbReference type="InterPro" id="IPR010699">
    <property type="entry name" value="DUF1275"/>
</dbReference>
<feature type="transmembrane region" description="Helical" evidence="1">
    <location>
        <begin position="126"/>
        <end position="144"/>
    </location>
</feature>
<keyword evidence="1" id="KW-0812">Transmembrane</keyword>
<dbReference type="PANTHER" id="PTHR37314">
    <property type="entry name" value="SLR0142 PROTEIN"/>
    <property type="match status" value="1"/>
</dbReference>
<gene>
    <name evidence="2" type="ORF">GCM10018980_52650</name>
</gene>
<feature type="transmembrane region" description="Helical" evidence="1">
    <location>
        <begin position="40"/>
        <end position="57"/>
    </location>
</feature>
<proteinExistence type="predicted"/>
<name>A0A919KE61_9ACTN</name>
<evidence type="ECO:0000313" key="2">
    <source>
        <dbReference type="EMBL" id="GHG62588.1"/>
    </source>
</evidence>
<feature type="transmembrane region" description="Helical" evidence="1">
    <location>
        <begin position="188"/>
        <end position="205"/>
    </location>
</feature>
<evidence type="ECO:0000313" key="3">
    <source>
        <dbReference type="Proteomes" id="UP000619355"/>
    </source>
</evidence>
<protein>
    <submittedName>
        <fullName evidence="2">Membrane protein</fullName>
    </submittedName>
</protein>
<reference evidence="3" key="1">
    <citation type="journal article" date="2019" name="Int. J. Syst. Evol. Microbiol.">
        <title>The Global Catalogue of Microorganisms (GCM) 10K type strain sequencing project: providing services to taxonomists for standard genome sequencing and annotation.</title>
        <authorList>
            <consortium name="The Broad Institute Genomics Platform"/>
            <consortium name="The Broad Institute Genome Sequencing Center for Infectious Disease"/>
            <person name="Wu L."/>
            <person name="Ma J."/>
        </authorList>
    </citation>
    <scope>NUCLEOTIDE SEQUENCE [LARGE SCALE GENOMIC DNA]</scope>
    <source>
        <strain evidence="3">JCM 4253</strain>
    </source>
</reference>